<evidence type="ECO:0000313" key="1">
    <source>
        <dbReference type="EMBL" id="MBC8579696.1"/>
    </source>
</evidence>
<gene>
    <name evidence="1" type="ORF">H8718_09150</name>
</gene>
<protein>
    <submittedName>
        <fullName evidence="1">Uncharacterized protein</fullName>
    </submittedName>
</protein>
<name>A0A926IEM0_9FIRM</name>
<dbReference type="EMBL" id="JACRSY010000012">
    <property type="protein sequence ID" value="MBC8579696.1"/>
    <property type="molecule type" value="Genomic_DNA"/>
</dbReference>
<keyword evidence="2" id="KW-1185">Reference proteome</keyword>
<evidence type="ECO:0000313" key="2">
    <source>
        <dbReference type="Proteomes" id="UP000655830"/>
    </source>
</evidence>
<reference evidence="1" key="1">
    <citation type="submission" date="2020-08" db="EMBL/GenBank/DDBJ databases">
        <title>Genome public.</title>
        <authorList>
            <person name="Liu C."/>
            <person name="Sun Q."/>
        </authorList>
    </citation>
    <scope>NUCLEOTIDE SEQUENCE</scope>
    <source>
        <strain evidence="1">NSJ-12</strain>
    </source>
</reference>
<accession>A0A926IEM0</accession>
<dbReference type="AlphaFoldDB" id="A0A926IEM0"/>
<dbReference type="Proteomes" id="UP000655830">
    <property type="component" value="Unassembled WGS sequence"/>
</dbReference>
<sequence length="160" mass="18732">MNYKCVLTLDDNQLELLKSFCTSTLGVEPIITKVHPKEVDAKTFMRLYYSYLLEQIDMTALRRSLGMGKTKFHEVLKSLRNQGYPLPSKADFKRYNPLLNPFHIYDYSIQNSALPTNELTPTDIYFDEDDIDFDFDKENIDFNDDDDDFIMDGEEDIDMP</sequence>
<organism evidence="1 2">
    <name type="scientific">Zhenhengia yiwuensis</name>
    <dbReference type="NCBI Taxonomy" id="2763666"/>
    <lineage>
        <taxon>Bacteria</taxon>
        <taxon>Bacillati</taxon>
        <taxon>Bacillota</taxon>
        <taxon>Clostridia</taxon>
        <taxon>Lachnospirales</taxon>
        <taxon>Lachnospiraceae</taxon>
        <taxon>Zhenhengia</taxon>
    </lineage>
</organism>
<proteinExistence type="predicted"/>
<dbReference type="RefSeq" id="WP_249332650.1">
    <property type="nucleotide sequence ID" value="NZ_JACRSY010000012.1"/>
</dbReference>
<comment type="caution">
    <text evidence="1">The sequence shown here is derived from an EMBL/GenBank/DDBJ whole genome shotgun (WGS) entry which is preliminary data.</text>
</comment>